<reference evidence="2" key="2">
    <citation type="journal article" date="2021" name="PeerJ">
        <title>Extensive microbial diversity within the chicken gut microbiome revealed by metagenomics and culture.</title>
        <authorList>
            <person name="Gilroy R."/>
            <person name="Ravi A."/>
            <person name="Getino M."/>
            <person name="Pursley I."/>
            <person name="Horton D.L."/>
            <person name="Alikhan N.F."/>
            <person name="Baker D."/>
            <person name="Gharbi K."/>
            <person name="Hall N."/>
            <person name="Watson M."/>
            <person name="Adriaenssens E.M."/>
            <person name="Foster-Nyarko E."/>
            <person name="Jarju S."/>
            <person name="Secka A."/>
            <person name="Antonio M."/>
            <person name="Oren A."/>
            <person name="Chaudhuri R.R."/>
            <person name="La Ragione R."/>
            <person name="Hildebrand F."/>
            <person name="Pallen M.J."/>
        </authorList>
    </citation>
    <scope>NUCLEOTIDE SEQUENCE</scope>
    <source>
        <strain evidence="2">ChiHcec3-6078</strain>
    </source>
</reference>
<comment type="caution">
    <text evidence="2">The sequence shown here is derived from an EMBL/GenBank/DDBJ whole genome shotgun (WGS) entry which is preliminary data.</text>
</comment>
<evidence type="ECO:0000259" key="1">
    <source>
        <dbReference type="Pfam" id="PF09918"/>
    </source>
</evidence>
<dbReference type="PANTHER" id="PTHR40101">
    <property type="entry name" value="CONSERVED PROTEIN"/>
    <property type="match status" value="1"/>
</dbReference>
<dbReference type="InterPro" id="IPR000415">
    <property type="entry name" value="Nitroreductase-like"/>
</dbReference>
<protein>
    <submittedName>
        <fullName evidence="2">Ferredoxin</fullName>
    </submittedName>
</protein>
<evidence type="ECO:0000313" key="2">
    <source>
        <dbReference type="EMBL" id="HIU26277.1"/>
    </source>
</evidence>
<sequence length="177" mass="18552">MIYKRNSAAREAALDVAKKMVAAAITAPKGHGTDNLEAVILDGEEKDRLASIMRDIAEETGADFFKRDAACLDGSVCIVLLATRNKPIGLSDCGFCGFGTCGGAKKAGANCAFNVNDLGLAIGSAVSIAADNRMDNRVLFSAGKGALRMGIFHDDVRVCFGIPLSVSGKSVFFDREA</sequence>
<accession>A0A9D1I1Y5</accession>
<dbReference type="PANTHER" id="PTHR40101:SF1">
    <property type="entry name" value="4FE-4S DOMAIN-CONTAINING PROTEIN"/>
    <property type="match status" value="1"/>
</dbReference>
<proteinExistence type="predicted"/>
<name>A0A9D1I1Y5_9FIRM</name>
<dbReference type="AlphaFoldDB" id="A0A9D1I1Y5"/>
<dbReference type="EMBL" id="DVMP01000136">
    <property type="protein sequence ID" value="HIU26277.1"/>
    <property type="molecule type" value="Genomic_DNA"/>
</dbReference>
<dbReference type="Pfam" id="PF09918">
    <property type="entry name" value="DUF2148"/>
    <property type="match status" value="1"/>
</dbReference>
<organism evidence="2 3">
    <name type="scientific">Candidatus Allocopromorpha excrementigallinarum</name>
    <dbReference type="NCBI Taxonomy" id="2840742"/>
    <lineage>
        <taxon>Bacteria</taxon>
        <taxon>Bacillati</taxon>
        <taxon>Bacillota</taxon>
        <taxon>Clostridia</taxon>
        <taxon>Eubacteriales</taxon>
        <taxon>Eubacteriaceae</taxon>
        <taxon>Eubacteriaceae incertae sedis</taxon>
        <taxon>Candidatus Allocopromorpha</taxon>
    </lineage>
</organism>
<gene>
    <name evidence="2" type="ORF">IAC50_07290</name>
</gene>
<evidence type="ECO:0000313" key="3">
    <source>
        <dbReference type="Proteomes" id="UP000824090"/>
    </source>
</evidence>
<reference evidence="2" key="1">
    <citation type="submission" date="2020-10" db="EMBL/GenBank/DDBJ databases">
        <authorList>
            <person name="Gilroy R."/>
        </authorList>
    </citation>
    <scope>NUCLEOTIDE SEQUENCE</scope>
    <source>
        <strain evidence="2">ChiHcec3-6078</strain>
    </source>
</reference>
<dbReference type="Gene3D" id="3.40.109.10">
    <property type="entry name" value="NADH Oxidase"/>
    <property type="match status" value="1"/>
</dbReference>
<dbReference type="GO" id="GO:0016491">
    <property type="term" value="F:oxidoreductase activity"/>
    <property type="evidence" value="ECO:0007669"/>
    <property type="project" value="InterPro"/>
</dbReference>
<dbReference type="Proteomes" id="UP000824090">
    <property type="component" value="Unassembled WGS sequence"/>
</dbReference>
<feature type="domain" description="DUF2148" evidence="1">
    <location>
        <begin position="108"/>
        <end position="175"/>
    </location>
</feature>
<dbReference type="InterPro" id="IPR019224">
    <property type="entry name" value="DUF2148"/>
</dbReference>